<evidence type="ECO:0000313" key="3">
    <source>
        <dbReference type="Proteomes" id="UP000277212"/>
    </source>
</evidence>
<dbReference type="PANTHER" id="PTHR37540">
    <property type="entry name" value="TRANSCRIPTION FACTOR (ACR-2), PUTATIVE-RELATED-RELATED"/>
    <property type="match status" value="1"/>
</dbReference>
<protein>
    <recommendedName>
        <fullName evidence="4">Transcription factor domain-containing protein</fullName>
    </recommendedName>
</protein>
<dbReference type="OrthoDB" id="4158087at2759"/>
<organism evidence="2 3">
    <name type="scientific">Fusarium kuroshium</name>
    <dbReference type="NCBI Taxonomy" id="2010991"/>
    <lineage>
        <taxon>Eukaryota</taxon>
        <taxon>Fungi</taxon>
        <taxon>Dikarya</taxon>
        <taxon>Ascomycota</taxon>
        <taxon>Pezizomycotina</taxon>
        <taxon>Sordariomycetes</taxon>
        <taxon>Hypocreomycetidae</taxon>
        <taxon>Hypocreales</taxon>
        <taxon>Nectriaceae</taxon>
        <taxon>Fusarium</taxon>
        <taxon>Fusarium solani species complex</taxon>
    </lineage>
</organism>
<feature type="region of interest" description="Disordered" evidence="1">
    <location>
        <begin position="19"/>
        <end position="63"/>
    </location>
</feature>
<dbReference type="STRING" id="2010991.A0A3M2RTG0"/>
<evidence type="ECO:0000256" key="1">
    <source>
        <dbReference type="SAM" id="MobiDB-lite"/>
    </source>
</evidence>
<gene>
    <name evidence="2" type="ORF">CDV36_011808</name>
</gene>
<comment type="caution">
    <text evidence="2">The sequence shown here is derived from an EMBL/GenBank/DDBJ whole genome shotgun (WGS) entry which is preliminary data.</text>
</comment>
<evidence type="ECO:0008006" key="4">
    <source>
        <dbReference type="Google" id="ProtNLM"/>
    </source>
</evidence>
<name>A0A3M2RTG0_9HYPO</name>
<reference evidence="2 3" key="1">
    <citation type="submission" date="2017-06" db="EMBL/GenBank/DDBJ databases">
        <title>Comparative genomic analysis of Ambrosia Fusariam Clade fungi.</title>
        <authorList>
            <person name="Stajich J.E."/>
            <person name="Carrillo J."/>
            <person name="Kijimoto T."/>
            <person name="Eskalen A."/>
            <person name="O'Donnell K."/>
            <person name="Kasson M."/>
        </authorList>
    </citation>
    <scope>NUCLEOTIDE SEQUENCE [LARGE SCALE GENOMIC DNA]</scope>
    <source>
        <strain evidence="2">UCR3666</strain>
    </source>
</reference>
<dbReference type="AlphaFoldDB" id="A0A3M2RTG0"/>
<sequence length="451" mass="50061">MASCKGVENSIKIKLVISNGPGKGQQVSQSTKEKGAAKASKLRIAQPRLTKDPSNAPWDLVKAPSQGRGDPFSAFPIPLTDNDDKLIRFFISRFDLRATIAYIRKQWWEGYAFSDPLLMHTTLGLAAALWSQLLPDPRKVANEGCKQKALVIQGVRERLSQGVNDMILIGTIANLANIEGTEGNYEVARVHLRAVDILIRARRGYNELKENVNVARVINWSDIQAAIGLGTKPILPMILTMDMISLPLRILDAANTPSLSHLGEFESSFDDTTVQDNFSLVRQAQYSLKSEDVPMQDFRVLINVVDHHLQTTLGGGGLTPQGRVLVTTAHAFFYLIIRELVPSHHLPRAILGRLREQLQESLMLLSSRSVFQPALLWCLAIGASAAFESGQDWDFFSGNLSKALILLGVSNSLELEVILADFLWHEKFPGKFLAQYSQRLFPPMLEASLQR</sequence>
<keyword evidence="3" id="KW-1185">Reference proteome</keyword>
<dbReference type="EMBL" id="NKUJ01000280">
    <property type="protein sequence ID" value="RMJ08578.1"/>
    <property type="molecule type" value="Genomic_DNA"/>
</dbReference>
<dbReference type="PANTHER" id="PTHR37540:SF5">
    <property type="entry name" value="TRANSCRIPTION FACTOR DOMAIN-CONTAINING PROTEIN"/>
    <property type="match status" value="1"/>
</dbReference>
<accession>A0A3M2RTG0</accession>
<dbReference type="Proteomes" id="UP000277212">
    <property type="component" value="Unassembled WGS sequence"/>
</dbReference>
<evidence type="ECO:0000313" key="2">
    <source>
        <dbReference type="EMBL" id="RMJ08578.1"/>
    </source>
</evidence>
<proteinExistence type="predicted"/>